<organism evidence="1 2">
    <name type="scientific">Cordylochernes scorpioides</name>
    <dbReference type="NCBI Taxonomy" id="51811"/>
    <lineage>
        <taxon>Eukaryota</taxon>
        <taxon>Metazoa</taxon>
        <taxon>Ecdysozoa</taxon>
        <taxon>Arthropoda</taxon>
        <taxon>Chelicerata</taxon>
        <taxon>Arachnida</taxon>
        <taxon>Pseudoscorpiones</taxon>
        <taxon>Cheliferoidea</taxon>
        <taxon>Chernetidae</taxon>
        <taxon>Cordylochernes</taxon>
    </lineage>
</organism>
<name>A0ABY6KYB9_9ARAC</name>
<gene>
    <name evidence="1" type="ORF">LAZ67_11001246</name>
</gene>
<keyword evidence="2" id="KW-1185">Reference proteome</keyword>
<reference evidence="1 2" key="1">
    <citation type="submission" date="2022-01" db="EMBL/GenBank/DDBJ databases">
        <title>A chromosomal length assembly of Cordylochernes scorpioides.</title>
        <authorList>
            <person name="Zeh D."/>
            <person name="Zeh J."/>
        </authorList>
    </citation>
    <scope>NUCLEOTIDE SEQUENCE [LARGE SCALE GENOMIC DNA]</scope>
    <source>
        <strain evidence="1">IN4F17</strain>
        <tissue evidence="1">Whole Body</tissue>
    </source>
</reference>
<protein>
    <submittedName>
        <fullName evidence="1">Uncharacterized protein</fullName>
    </submittedName>
</protein>
<dbReference type="EMBL" id="CP092873">
    <property type="protein sequence ID" value="UYV73878.1"/>
    <property type="molecule type" value="Genomic_DNA"/>
</dbReference>
<dbReference type="Proteomes" id="UP001235939">
    <property type="component" value="Chromosome 11"/>
</dbReference>
<dbReference type="InterPro" id="IPR036397">
    <property type="entry name" value="RNaseH_sf"/>
</dbReference>
<evidence type="ECO:0000313" key="1">
    <source>
        <dbReference type="EMBL" id="UYV73878.1"/>
    </source>
</evidence>
<accession>A0ABY6KYB9</accession>
<dbReference type="Gene3D" id="3.30.420.10">
    <property type="entry name" value="Ribonuclease H-like superfamily/Ribonuclease H"/>
    <property type="match status" value="1"/>
</dbReference>
<sequence length="138" mass="16435">MVGDEYSPEFIKANEWPSESPDLKPLDYSLWAYLEEKLCYKRYHNLDKLKSALVRAMKEIALEKTLGNDTVTRRSRRLQELQSELSTVLAFPARKKMEREENRPFCHRWRDPTVFSGESGEDSQRWLSDFQRVARYNK</sequence>
<evidence type="ECO:0000313" key="2">
    <source>
        <dbReference type="Proteomes" id="UP001235939"/>
    </source>
</evidence>
<proteinExistence type="predicted"/>